<evidence type="ECO:0000313" key="3">
    <source>
        <dbReference type="Proteomes" id="UP001345691"/>
    </source>
</evidence>
<feature type="compositionally biased region" description="Acidic residues" evidence="1">
    <location>
        <begin position="258"/>
        <end position="275"/>
    </location>
</feature>
<feature type="compositionally biased region" description="Acidic residues" evidence="1">
    <location>
        <begin position="375"/>
        <end position="424"/>
    </location>
</feature>
<feature type="region of interest" description="Disordered" evidence="1">
    <location>
        <begin position="254"/>
        <end position="292"/>
    </location>
</feature>
<sequence>MLVIIRHRHQPIYFGSDECAYKNGPERGDVQLSSNASLTIPSGLSGNHIKDRQEYSGNGPKCLILLTSPYLKPATQVTVKTTPIQVCLITKTAAPTTAVTVAMTHLNTEAMTREISLDTTAAAMMTATADTQATHTDADVQGTSTADTQTIPMDVGVHRTRAVATTAGTAGILTTHTAVAVLQTRAAGTAGKDTAGTSTATQNNSTRNQSDSHDQHSSSHDQHSGHQGQDDPNDPDSHKHGKALLNLLKHVSQHADNTGDDDDDDKKDSKDDDETKDTTDTTTDTHTTAKTSIQKVKTALDTTSTDDDKQPEPIDHQELQDDVHWAKQSHQCDNILGFFSTLQTTTITVNFSEDVQTAIHTVNQSSGSGGKDDGGEGGDDQGYGDDDGQGYGDDGGEGGDDQGYGDDDQGYGDDGGDDGGDGGDDGQHSHHGHGGY</sequence>
<feature type="region of interest" description="Disordered" evidence="1">
    <location>
        <begin position="362"/>
        <end position="436"/>
    </location>
</feature>
<name>A0ABR0IXZ4_9EURO</name>
<dbReference type="Proteomes" id="UP001345691">
    <property type="component" value="Unassembled WGS sequence"/>
</dbReference>
<keyword evidence="3" id="KW-1185">Reference proteome</keyword>
<protein>
    <submittedName>
        <fullName evidence="2">Uncharacterized protein</fullName>
    </submittedName>
</protein>
<feature type="compositionally biased region" description="Basic and acidic residues" evidence="1">
    <location>
        <begin position="210"/>
        <end position="224"/>
    </location>
</feature>
<evidence type="ECO:0000313" key="2">
    <source>
        <dbReference type="EMBL" id="KAK5051698.1"/>
    </source>
</evidence>
<proteinExistence type="predicted"/>
<comment type="caution">
    <text evidence="2">The sequence shown here is derived from an EMBL/GenBank/DDBJ whole genome shotgun (WGS) entry which is preliminary data.</text>
</comment>
<feature type="compositionally biased region" description="Low complexity" evidence="1">
    <location>
        <begin position="280"/>
        <end position="291"/>
    </location>
</feature>
<evidence type="ECO:0000256" key="1">
    <source>
        <dbReference type="SAM" id="MobiDB-lite"/>
    </source>
</evidence>
<organism evidence="2 3">
    <name type="scientific">Exophiala sideris</name>
    <dbReference type="NCBI Taxonomy" id="1016849"/>
    <lineage>
        <taxon>Eukaryota</taxon>
        <taxon>Fungi</taxon>
        <taxon>Dikarya</taxon>
        <taxon>Ascomycota</taxon>
        <taxon>Pezizomycotina</taxon>
        <taxon>Eurotiomycetes</taxon>
        <taxon>Chaetothyriomycetidae</taxon>
        <taxon>Chaetothyriales</taxon>
        <taxon>Herpotrichiellaceae</taxon>
        <taxon>Exophiala</taxon>
    </lineage>
</organism>
<feature type="compositionally biased region" description="Low complexity" evidence="1">
    <location>
        <begin position="188"/>
        <end position="201"/>
    </location>
</feature>
<accession>A0ABR0IXZ4</accession>
<gene>
    <name evidence="2" type="ORF">LTR69_010198</name>
</gene>
<reference evidence="2 3" key="1">
    <citation type="submission" date="2023-08" db="EMBL/GenBank/DDBJ databases">
        <title>Black Yeasts Isolated from many extreme environments.</title>
        <authorList>
            <person name="Coleine C."/>
            <person name="Stajich J.E."/>
            <person name="Selbmann L."/>
        </authorList>
    </citation>
    <scope>NUCLEOTIDE SEQUENCE [LARGE SCALE GENOMIC DNA]</scope>
    <source>
        <strain evidence="2 3">CCFEE 6328</strain>
    </source>
</reference>
<feature type="region of interest" description="Disordered" evidence="1">
    <location>
        <begin position="188"/>
        <end position="240"/>
    </location>
</feature>
<dbReference type="EMBL" id="JAVRRF010000033">
    <property type="protein sequence ID" value="KAK5051698.1"/>
    <property type="molecule type" value="Genomic_DNA"/>
</dbReference>